<dbReference type="GeneID" id="103391539"/>
<evidence type="ECO:0000256" key="7">
    <source>
        <dbReference type="ARBA" id="ARBA00023040"/>
    </source>
</evidence>
<dbReference type="PROSITE" id="PS50262">
    <property type="entry name" value="G_PROTEIN_RECEP_F1_2"/>
    <property type="match status" value="1"/>
</dbReference>
<keyword evidence="10 13" id="KW-0675">Receptor</keyword>
<feature type="transmembrane region" description="Helical" evidence="14">
    <location>
        <begin position="193"/>
        <end position="219"/>
    </location>
</feature>
<sequence length="316" mass="36379">MEDEMNVTYITFTGHINVPRYRYVYFVVMLMLYILIIFCNSTIVCLIVIKKNLHKPMYVFIAALLINSVLYSTVIHPKLLIDFLSPRQLTTFHPCLFQATVYYTFSISEFLLLSAMAYDRYVSICKPLQYQNIMRRSTVVIFLLSAWIVPASELGIMFILYLNIKVCHFSLRGIFCNTTIYTLQCVRSGVTSVYGVVILLNICLLPVLFILFTYTRVLIVSNKSSRKVQTKATQTCLPHMLVLINLSVFITLDVVVVRIGAHLPKLANLVLSLQMTVSHPLLNPFIYGLKMKEISKHLQRLLFQLRSHREVNAKSM</sequence>
<reference evidence="16 17" key="1">
    <citation type="journal article" date="2014" name="Nat. Genet.">
        <title>Whole-genome sequence of a flatfish provides insights into ZW sex chromosome evolution and adaptation to a benthic lifestyle.</title>
        <authorList>
            <person name="Chen S."/>
            <person name="Zhang G."/>
            <person name="Shao C."/>
            <person name="Huang Q."/>
            <person name="Liu G."/>
            <person name="Zhang P."/>
            <person name="Song W."/>
            <person name="An N."/>
            <person name="Chalopin D."/>
            <person name="Volff J.N."/>
            <person name="Hong Y."/>
            <person name="Li Q."/>
            <person name="Sha Z."/>
            <person name="Zhou H."/>
            <person name="Xie M."/>
            <person name="Yu Q."/>
            <person name="Liu Y."/>
            <person name="Xiang H."/>
            <person name="Wang N."/>
            <person name="Wu K."/>
            <person name="Yang C."/>
            <person name="Zhou Q."/>
            <person name="Liao X."/>
            <person name="Yang L."/>
            <person name="Hu Q."/>
            <person name="Zhang J."/>
            <person name="Meng L."/>
            <person name="Jin L."/>
            <person name="Tian Y."/>
            <person name="Lian J."/>
            <person name="Yang J."/>
            <person name="Miao G."/>
            <person name="Liu S."/>
            <person name="Liang Z."/>
            <person name="Yan F."/>
            <person name="Li Y."/>
            <person name="Sun B."/>
            <person name="Zhang H."/>
            <person name="Zhang J."/>
            <person name="Zhu Y."/>
            <person name="Du M."/>
            <person name="Zhao Y."/>
            <person name="Schartl M."/>
            <person name="Tang Q."/>
            <person name="Wang J."/>
        </authorList>
    </citation>
    <scope>NUCLEOTIDE SEQUENCE</scope>
</reference>
<keyword evidence="6 14" id="KW-1133">Transmembrane helix</keyword>
<dbReference type="GO" id="GO:0005549">
    <property type="term" value="F:odorant binding"/>
    <property type="evidence" value="ECO:0007669"/>
    <property type="project" value="TreeGrafter"/>
</dbReference>
<dbReference type="SUPFAM" id="SSF81321">
    <property type="entry name" value="Family A G protein-coupled receptor-like"/>
    <property type="match status" value="1"/>
</dbReference>
<keyword evidence="9" id="KW-1015">Disulfide bond</keyword>
<evidence type="ECO:0000256" key="1">
    <source>
        <dbReference type="ARBA" id="ARBA00004651"/>
    </source>
</evidence>
<keyword evidence="2 14" id="KW-1003">Cell membrane</keyword>
<keyword evidence="4 13" id="KW-0812">Transmembrane</keyword>
<dbReference type="PROSITE" id="PS00237">
    <property type="entry name" value="G_PROTEIN_RECEP_F1_1"/>
    <property type="match status" value="1"/>
</dbReference>
<evidence type="ECO:0000256" key="6">
    <source>
        <dbReference type="ARBA" id="ARBA00022989"/>
    </source>
</evidence>
<feature type="transmembrane region" description="Helical" evidence="14">
    <location>
        <begin position="266"/>
        <end position="289"/>
    </location>
</feature>
<dbReference type="FunFam" id="1.20.1070.10:FF:000024">
    <property type="entry name" value="Olfactory receptor"/>
    <property type="match status" value="1"/>
</dbReference>
<dbReference type="Proteomes" id="UP000265120">
    <property type="component" value="Chromosome 16"/>
</dbReference>
<dbReference type="InterPro" id="IPR052921">
    <property type="entry name" value="GPCR1_Superfamily_Member"/>
</dbReference>
<feature type="transmembrane region" description="Helical" evidence="14">
    <location>
        <begin position="96"/>
        <end position="118"/>
    </location>
</feature>
<feature type="transmembrane region" description="Helical" evidence="14">
    <location>
        <begin position="56"/>
        <end position="76"/>
    </location>
</feature>
<reference evidence="16" key="3">
    <citation type="submission" date="2025-09" db="UniProtKB">
        <authorList>
            <consortium name="Ensembl"/>
        </authorList>
    </citation>
    <scope>IDENTIFICATION</scope>
</reference>
<dbReference type="PANTHER" id="PTHR26451:SF847">
    <property type="entry name" value="ODORANT RECEPTOR-RELATED"/>
    <property type="match status" value="1"/>
</dbReference>
<dbReference type="Ensembl" id="ENSCSET00000032802.1">
    <property type="protein sequence ID" value="ENSCSEP00000032382.1"/>
    <property type="gene ID" value="ENSCSEG00000020775.1"/>
</dbReference>
<dbReference type="GeneTree" id="ENSGT01030000234640"/>
<evidence type="ECO:0000256" key="3">
    <source>
        <dbReference type="ARBA" id="ARBA00022606"/>
    </source>
</evidence>
<evidence type="ECO:0000256" key="14">
    <source>
        <dbReference type="RuleBase" id="RU363047"/>
    </source>
</evidence>
<dbReference type="Gene3D" id="1.20.1070.10">
    <property type="entry name" value="Rhodopsin 7-helix transmembrane proteins"/>
    <property type="match status" value="1"/>
</dbReference>
<dbReference type="OrthoDB" id="10017003at2759"/>
<dbReference type="RefSeq" id="XP_008326056.1">
    <property type="nucleotide sequence ID" value="XM_008327834.3"/>
</dbReference>
<evidence type="ECO:0000256" key="12">
    <source>
        <dbReference type="ARBA" id="ARBA00023224"/>
    </source>
</evidence>
<keyword evidence="3 14" id="KW-0716">Sensory transduction</keyword>
<evidence type="ECO:0000313" key="16">
    <source>
        <dbReference type="Ensembl" id="ENSCSEP00000032382.1"/>
    </source>
</evidence>
<dbReference type="GO" id="GO:0004930">
    <property type="term" value="F:G protein-coupled receptor activity"/>
    <property type="evidence" value="ECO:0007669"/>
    <property type="project" value="UniProtKB-KW"/>
</dbReference>
<evidence type="ECO:0000313" key="17">
    <source>
        <dbReference type="Proteomes" id="UP000265120"/>
    </source>
</evidence>
<evidence type="ECO:0000256" key="13">
    <source>
        <dbReference type="RuleBase" id="RU000688"/>
    </source>
</evidence>
<protein>
    <recommendedName>
        <fullName evidence="14">Olfactory receptor</fullName>
    </recommendedName>
</protein>
<keyword evidence="12 13" id="KW-0807">Transducer</keyword>
<keyword evidence="7 13" id="KW-0297">G-protein coupled receptor</keyword>
<keyword evidence="8 14" id="KW-0472">Membrane</keyword>
<evidence type="ECO:0000259" key="15">
    <source>
        <dbReference type="PROSITE" id="PS50262"/>
    </source>
</evidence>
<dbReference type="PRINTS" id="PR00237">
    <property type="entry name" value="GPCRRHODOPSN"/>
</dbReference>
<feature type="transmembrane region" description="Helical" evidence="14">
    <location>
        <begin position="23"/>
        <end position="49"/>
    </location>
</feature>
<feature type="transmembrane region" description="Helical" evidence="14">
    <location>
        <begin position="139"/>
        <end position="162"/>
    </location>
</feature>
<comment type="similarity">
    <text evidence="13">Belongs to the G-protein coupled receptor 1 family.</text>
</comment>
<feature type="domain" description="G-protein coupled receptors family 1 profile" evidence="15">
    <location>
        <begin position="39"/>
        <end position="287"/>
    </location>
</feature>
<evidence type="ECO:0000256" key="11">
    <source>
        <dbReference type="ARBA" id="ARBA00023180"/>
    </source>
</evidence>
<feature type="transmembrane region" description="Helical" evidence="14">
    <location>
        <begin position="240"/>
        <end position="260"/>
    </location>
</feature>
<dbReference type="KEGG" id="csem:103391539"/>
<keyword evidence="5 14" id="KW-0552">Olfaction</keyword>
<evidence type="ECO:0000256" key="2">
    <source>
        <dbReference type="ARBA" id="ARBA00022475"/>
    </source>
</evidence>
<dbReference type="InterPro" id="IPR000725">
    <property type="entry name" value="Olfact_rcpt"/>
</dbReference>
<evidence type="ECO:0000256" key="9">
    <source>
        <dbReference type="ARBA" id="ARBA00023157"/>
    </source>
</evidence>
<evidence type="ECO:0000256" key="8">
    <source>
        <dbReference type="ARBA" id="ARBA00023136"/>
    </source>
</evidence>
<evidence type="ECO:0000256" key="5">
    <source>
        <dbReference type="ARBA" id="ARBA00022725"/>
    </source>
</evidence>
<dbReference type="InParanoid" id="A0A3P8X0M8"/>
<accession>A0A3P8X0M8</accession>
<dbReference type="GO" id="GO:0005886">
    <property type="term" value="C:plasma membrane"/>
    <property type="evidence" value="ECO:0007669"/>
    <property type="project" value="UniProtKB-SubCell"/>
</dbReference>
<dbReference type="AlphaFoldDB" id="A0A3P8X0M8"/>
<dbReference type="InterPro" id="IPR000276">
    <property type="entry name" value="GPCR_Rhodpsn"/>
</dbReference>
<dbReference type="PRINTS" id="PR00245">
    <property type="entry name" value="OLFACTORYR"/>
</dbReference>
<evidence type="ECO:0000256" key="10">
    <source>
        <dbReference type="ARBA" id="ARBA00023170"/>
    </source>
</evidence>
<reference evidence="16" key="2">
    <citation type="submission" date="2025-08" db="UniProtKB">
        <authorList>
            <consortium name="Ensembl"/>
        </authorList>
    </citation>
    <scope>IDENTIFICATION</scope>
</reference>
<dbReference type="PANTHER" id="PTHR26451">
    <property type="entry name" value="G_PROTEIN_RECEP_F1_2 DOMAIN-CONTAINING PROTEIN"/>
    <property type="match status" value="1"/>
</dbReference>
<evidence type="ECO:0000256" key="4">
    <source>
        <dbReference type="ARBA" id="ARBA00022692"/>
    </source>
</evidence>
<name>A0A3P8X0M8_CYNSE</name>
<keyword evidence="17" id="KW-1185">Reference proteome</keyword>
<comment type="subcellular location">
    <subcellularLocation>
        <location evidence="1 14">Cell membrane</location>
        <topology evidence="1 14">Multi-pass membrane protein</topology>
    </subcellularLocation>
</comment>
<dbReference type="Pfam" id="PF13853">
    <property type="entry name" value="7tm_4"/>
    <property type="match status" value="1"/>
</dbReference>
<dbReference type="GO" id="GO:0004984">
    <property type="term" value="F:olfactory receptor activity"/>
    <property type="evidence" value="ECO:0007669"/>
    <property type="project" value="InterPro"/>
</dbReference>
<keyword evidence="11" id="KW-0325">Glycoprotein</keyword>
<proteinExistence type="inferred from homology"/>
<organism evidence="16 17">
    <name type="scientific">Cynoglossus semilaevis</name>
    <name type="common">Tongue sole</name>
    <dbReference type="NCBI Taxonomy" id="244447"/>
    <lineage>
        <taxon>Eukaryota</taxon>
        <taxon>Metazoa</taxon>
        <taxon>Chordata</taxon>
        <taxon>Craniata</taxon>
        <taxon>Vertebrata</taxon>
        <taxon>Euteleostomi</taxon>
        <taxon>Actinopterygii</taxon>
        <taxon>Neopterygii</taxon>
        <taxon>Teleostei</taxon>
        <taxon>Neoteleostei</taxon>
        <taxon>Acanthomorphata</taxon>
        <taxon>Carangaria</taxon>
        <taxon>Pleuronectiformes</taxon>
        <taxon>Pleuronectoidei</taxon>
        <taxon>Cynoglossidae</taxon>
        <taxon>Cynoglossinae</taxon>
        <taxon>Cynoglossus</taxon>
    </lineage>
</organism>
<dbReference type="OMA" id="SYNCCRE"/>
<dbReference type="InterPro" id="IPR017452">
    <property type="entry name" value="GPCR_Rhodpsn_7TM"/>
</dbReference>